<dbReference type="AlphaFoldDB" id="C9S533"/>
<organism evidence="4">
    <name type="scientific">Verticillium alfalfae (strain VaMs.102 / ATCC MYA-4576 / FGSC 10136)</name>
    <name type="common">Verticillium wilt of alfalfa</name>
    <name type="synonym">Verticillium albo-atrum</name>
    <dbReference type="NCBI Taxonomy" id="526221"/>
    <lineage>
        <taxon>Eukaryota</taxon>
        <taxon>Fungi</taxon>
        <taxon>Dikarya</taxon>
        <taxon>Ascomycota</taxon>
        <taxon>Pezizomycotina</taxon>
        <taxon>Sordariomycetes</taxon>
        <taxon>Hypocreomycetidae</taxon>
        <taxon>Glomerellales</taxon>
        <taxon>Plectosphaerellaceae</taxon>
        <taxon>Verticillium</taxon>
    </lineage>
</organism>
<sequence>MDHRSTYSARVGEPPADQTDGTRLHIQKQLERFVLDFRHDNDYVYRYFP</sequence>
<protein>
    <submittedName>
        <fullName evidence="2">Predicted protein</fullName>
    </submittedName>
</protein>
<dbReference type="KEGG" id="val:VDBG_00240"/>
<dbReference type="RefSeq" id="XP_003008561.1">
    <property type="nucleotide sequence ID" value="XM_003008515.1"/>
</dbReference>
<dbReference type="EMBL" id="DS985214">
    <property type="protein sequence ID" value="EEY14135.1"/>
    <property type="molecule type" value="Genomic_DNA"/>
</dbReference>
<keyword evidence="4" id="KW-1185">Reference proteome</keyword>
<reference evidence="4" key="2">
    <citation type="journal article" date="2011" name="PLoS Pathog.">
        <title>Comparative genomics yields insights into niche adaptation of plant vascular wilt pathogens.</title>
        <authorList>
            <person name="Klosterman S.J."/>
            <person name="Subbarao K.V."/>
            <person name="Kang S."/>
            <person name="Veronese P."/>
            <person name="Gold S.E."/>
            <person name="Thomma B.P.H.J."/>
            <person name="Chen Z."/>
            <person name="Henrissat B."/>
            <person name="Lee Y.-H."/>
            <person name="Park J."/>
            <person name="Garcia-Pedrajas M.D."/>
            <person name="Barbara D.J."/>
            <person name="Anchieta A."/>
            <person name="de Jonge R."/>
            <person name="Santhanam P."/>
            <person name="Maruthachalam K."/>
            <person name="Atallah Z."/>
            <person name="Amyotte S.G."/>
            <person name="Paz Z."/>
            <person name="Inderbitzin P."/>
            <person name="Hayes R.J."/>
            <person name="Heiman D.I."/>
            <person name="Young S."/>
            <person name="Zeng Q."/>
            <person name="Engels R."/>
            <person name="Galagan J."/>
            <person name="Cuomo C.A."/>
            <person name="Dobinson K.F."/>
            <person name="Ma L.-J."/>
        </authorList>
    </citation>
    <scope>NUCLEOTIDE SEQUENCE [LARGE SCALE GENOMIC DNA]</scope>
    <source>
        <strain evidence="4">VaMs.102 / ATCC MYA-4576 / FGSC 10136</strain>
    </source>
</reference>
<dbReference type="GeneID" id="9528667"/>
<accession>C9S533</accession>
<dbReference type="GeneID" id="9528669"/>
<proteinExistence type="predicted"/>
<gene>
    <name evidence="2" type="ORF">VDBG_00240</name>
    <name evidence="3" type="ORF">VDBG_00242</name>
</gene>
<evidence type="ECO:0000313" key="3">
    <source>
        <dbReference type="EMBL" id="EEY14135.1"/>
    </source>
</evidence>
<evidence type="ECO:0000313" key="4">
    <source>
        <dbReference type="Proteomes" id="UP000008698"/>
    </source>
</evidence>
<dbReference type="Proteomes" id="UP000008698">
    <property type="component" value="Unassembled WGS sequence"/>
</dbReference>
<name>C9S533_VERA1</name>
<evidence type="ECO:0000313" key="2">
    <source>
        <dbReference type="EMBL" id="EEY14133.1"/>
    </source>
</evidence>
<feature type="region of interest" description="Disordered" evidence="1">
    <location>
        <begin position="1"/>
        <end position="22"/>
    </location>
</feature>
<dbReference type="RefSeq" id="XP_003008559.1">
    <property type="nucleotide sequence ID" value="XM_003008513.1"/>
</dbReference>
<dbReference type="HOGENOM" id="CLU_3001976_0_0_1"/>
<dbReference type="STRING" id="526221.C9S533"/>
<evidence type="ECO:0000256" key="1">
    <source>
        <dbReference type="SAM" id="MobiDB-lite"/>
    </source>
</evidence>
<dbReference type="EMBL" id="DS985214">
    <property type="protein sequence ID" value="EEY14133.1"/>
    <property type="molecule type" value="Genomic_DNA"/>
</dbReference>
<reference evidence="2" key="1">
    <citation type="submission" date="2008-05" db="EMBL/GenBank/DDBJ databases">
        <title>Annotation of Verticillium albo-atrum VaMs.102.</title>
        <authorList>
            <consortium name="The Broad Institute Genome Sequencing Platform"/>
            <person name="Ma L.-J.J."/>
            <person name="Klosterman S.J."/>
            <person name="Subbarao K."/>
            <person name="Dobinson K."/>
            <person name="Veronese P."/>
            <person name="Kang S."/>
            <person name="Gold S.E."/>
            <person name="Young S."/>
            <person name="Jaffe D."/>
            <person name="Gnerre S."/>
            <person name="Berlin A."/>
            <person name="Heiman D."/>
            <person name="Hepburn T."/>
            <person name="Sykes S."/>
            <person name="Chen Z."/>
            <person name="Alvarado L."/>
            <person name="Kodira C.D."/>
            <person name="Lander E."/>
            <person name="Galagan J."/>
            <person name="Nusbaum C."/>
            <person name="Birren B."/>
        </authorList>
    </citation>
    <scope>NUCLEOTIDE SEQUENCE [LARGE SCALE GENOMIC DNA]</scope>
    <source>
        <strain evidence="2">VaMs.102</strain>
    </source>
</reference>
<dbReference type="KEGG" id="val:VDBG_00242"/>